<proteinExistence type="predicted"/>
<protein>
    <recommendedName>
        <fullName evidence="3">Reverse transcriptase domain-containing protein</fullName>
    </recommendedName>
</protein>
<evidence type="ECO:0008006" key="3">
    <source>
        <dbReference type="Google" id="ProtNLM"/>
    </source>
</evidence>
<accession>A0A2Z6NQF0</accession>
<sequence length="263" mass="30788">MSWKGFVVNGKKSFVLKEKFRLLKDCLRNWNKEVFGFIDLNIDKTVKDLNDIEGLWGGDEKDQELIRRDVLNKEFWRQLHLNECLLKQKSRLRWVKVGDSNTRFFHESIKSRRRRNQLVAVKNGDQWVQGVEEVKGFVKNYFENNFKESWEHRPNLNGIQFQSLNAEDNLLLLAPFSYDEVKDAIWSSDGNKCPGPDGFNFNFFKACWEIVKSDIMGFFSEFHSKASLPKAITASFLALIPKKDHPQIEESLEQVNFESPIGF</sequence>
<name>A0A2Z6NQF0_TRISU</name>
<dbReference type="EMBL" id="DF973702">
    <property type="protein sequence ID" value="GAU38105.1"/>
    <property type="molecule type" value="Genomic_DNA"/>
</dbReference>
<reference evidence="2" key="1">
    <citation type="journal article" date="2017" name="Front. Plant Sci.">
        <title>Climate Clever Clovers: New Paradigm to Reduce the Environmental Footprint of Ruminants by Breeding Low Methanogenic Forages Utilizing Haplotype Variation.</title>
        <authorList>
            <person name="Kaur P."/>
            <person name="Appels R."/>
            <person name="Bayer P.E."/>
            <person name="Keeble-Gagnere G."/>
            <person name="Wang J."/>
            <person name="Hirakawa H."/>
            <person name="Shirasawa K."/>
            <person name="Vercoe P."/>
            <person name="Stefanova K."/>
            <person name="Durmic Z."/>
            <person name="Nichols P."/>
            <person name="Revell C."/>
            <person name="Isobe S.N."/>
            <person name="Edwards D."/>
            <person name="Erskine W."/>
        </authorList>
    </citation>
    <scope>NUCLEOTIDE SEQUENCE [LARGE SCALE GENOMIC DNA]</scope>
    <source>
        <strain evidence="2">cv. Daliak</strain>
    </source>
</reference>
<evidence type="ECO:0000313" key="2">
    <source>
        <dbReference type="Proteomes" id="UP000242715"/>
    </source>
</evidence>
<dbReference type="Proteomes" id="UP000242715">
    <property type="component" value="Unassembled WGS sequence"/>
</dbReference>
<dbReference type="OrthoDB" id="1428983at2759"/>
<dbReference type="AlphaFoldDB" id="A0A2Z6NQF0"/>
<keyword evidence="2" id="KW-1185">Reference proteome</keyword>
<gene>
    <name evidence="1" type="ORF">TSUD_317920</name>
</gene>
<evidence type="ECO:0000313" key="1">
    <source>
        <dbReference type="EMBL" id="GAU38105.1"/>
    </source>
</evidence>
<organism evidence="1 2">
    <name type="scientific">Trifolium subterraneum</name>
    <name type="common">Subterranean clover</name>
    <dbReference type="NCBI Taxonomy" id="3900"/>
    <lineage>
        <taxon>Eukaryota</taxon>
        <taxon>Viridiplantae</taxon>
        <taxon>Streptophyta</taxon>
        <taxon>Embryophyta</taxon>
        <taxon>Tracheophyta</taxon>
        <taxon>Spermatophyta</taxon>
        <taxon>Magnoliopsida</taxon>
        <taxon>eudicotyledons</taxon>
        <taxon>Gunneridae</taxon>
        <taxon>Pentapetalae</taxon>
        <taxon>rosids</taxon>
        <taxon>fabids</taxon>
        <taxon>Fabales</taxon>
        <taxon>Fabaceae</taxon>
        <taxon>Papilionoideae</taxon>
        <taxon>50 kb inversion clade</taxon>
        <taxon>NPAAA clade</taxon>
        <taxon>Hologalegina</taxon>
        <taxon>IRL clade</taxon>
        <taxon>Trifolieae</taxon>
        <taxon>Trifolium</taxon>
    </lineage>
</organism>